<dbReference type="Pfam" id="PF13657">
    <property type="entry name" value="Couple_hipA"/>
    <property type="match status" value="1"/>
</dbReference>
<dbReference type="Pfam" id="PF07804">
    <property type="entry name" value="HipA_C"/>
    <property type="match status" value="1"/>
</dbReference>
<evidence type="ECO:0000313" key="6">
    <source>
        <dbReference type="EMBL" id="HJG37826.1"/>
    </source>
</evidence>
<dbReference type="InterPro" id="IPR017508">
    <property type="entry name" value="HipA_N1"/>
</dbReference>
<keyword evidence="2" id="KW-0808">Transferase</keyword>
<dbReference type="Gene3D" id="1.10.1070.20">
    <property type="match status" value="1"/>
</dbReference>
<dbReference type="InterPro" id="IPR012893">
    <property type="entry name" value="HipA-like_C"/>
</dbReference>
<dbReference type="InterPro" id="IPR052028">
    <property type="entry name" value="HipA_Ser/Thr_kinase"/>
</dbReference>
<organism evidence="6 7">
    <name type="scientific">Enorma phocaeensis</name>
    <dbReference type="NCBI Taxonomy" id="1871019"/>
    <lineage>
        <taxon>Bacteria</taxon>
        <taxon>Bacillati</taxon>
        <taxon>Actinomycetota</taxon>
        <taxon>Coriobacteriia</taxon>
        <taxon>Coriobacteriales</taxon>
        <taxon>Coriobacteriaceae</taxon>
        <taxon>Enorma</taxon>
    </lineage>
</organism>
<dbReference type="Proteomes" id="UP000753256">
    <property type="component" value="Unassembled WGS sequence"/>
</dbReference>
<dbReference type="NCBIfam" id="TIGR03071">
    <property type="entry name" value="couple_hipA"/>
    <property type="match status" value="1"/>
</dbReference>
<gene>
    <name evidence="6" type="ORF">K8V70_08220</name>
</gene>
<dbReference type="GO" id="GO:0005829">
    <property type="term" value="C:cytosol"/>
    <property type="evidence" value="ECO:0007669"/>
    <property type="project" value="TreeGrafter"/>
</dbReference>
<name>A0A921IWJ3_9ACTN</name>
<dbReference type="PANTHER" id="PTHR37419:SF1">
    <property type="entry name" value="SERINE_THREONINE-PROTEIN KINASE TOXIN HIPA"/>
    <property type="match status" value="1"/>
</dbReference>
<evidence type="ECO:0000256" key="2">
    <source>
        <dbReference type="ARBA" id="ARBA00022679"/>
    </source>
</evidence>
<feature type="domain" description="HipA N-terminal subdomain 1" evidence="5">
    <location>
        <begin position="18"/>
        <end position="104"/>
    </location>
</feature>
<feature type="domain" description="HipA-like C-terminal" evidence="4">
    <location>
        <begin position="145"/>
        <end position="387"/>
    </location>
</feature>
<evidence type="ECO:0000259" key="4">
    <source>
        <dbReference type="Pfam" id="PF07804"/>
    </source>
</evidence>
<accession>A0A921IWJ3</accession>
<comment type="caution">
    <text evidence="6">The sequence shown here is derived from an EMBL/GenBank/DDBJ whole genome shotgun (WGS) entry which is preliminary data.</text>
</comment>
<dbReference type="RefSeq" id="WP_273190850.1">
    <property type="nucleotide sequence ID" value="NZ_DYUZ01000029.1"/>
</dbReference>
<keyword evidence="3" id="KW-0418">Kinase</keyword>
<reference evidence="6" key="2">
    <citation type="submission" date="2021-09" db="EMBL/GenBank/DDBJ databases">
        <authorList>
            <person name="Gilroy R."/>
        </authorList>
    </citation>
    <scope>NUCLEOTIDE SEQUENCE</scope>
    <source>
        <strain evidence="6">ChiHjej13B12-9602</strain>
    </source>
</reference>
<proteinExistence type="inferred from homology"/>
<dbReference type="AlphaFoldDB" id="A0A921IWJ3"/>
<protein>
    <submittedName>
        <fullName evidence="6">HipA domain-containing protein</fullName>
    </submittedName>
</protein>
<evidence type="ECO:0000313" key="7">
    <source>
        <dbReference type="Proteomes" id="UP000753256"/>
    </source>
</evidence>
<dbReference type="EMBL" id="DYUZ01000029">
    <property type="protein sequence ID" value="HJG37826.1"/>
    <property type="molecule type" value="Genomic_DNA"/>
</dbReference>
<evidence type="ECO:0000259" key="5">
    <source>
        <dbReference type="Pfam" id="PF13657"/>
    </source>
</evidence>
<comment type="similarity">
    <text evidence="1">Belongs to the HipA Ser/Thr kinase family.</text>
</comment>
<evidence type="ECO:0000256" key="3">
    <source>
        <dbReference type="ARBA" id="ARBA00022777"/>
    </source>
</evidence>
<dbReference type="GO" id="GO:0004674">
    <property type="term" value="F:protein serine/threonine kinase activity"/>
    <property type="evidence" value="ECO:0007669"/>
    <property type="project" value="TreeGrafter"/>
</dbReference>
<dbReference type="PANTHER" id="PTHR37419">
    <property type="entry name" value="SERINE/THREONINE-PROTEIN KINASE TOXIN HIPA"/>
    <property type="match status" value="1"/>
</dbReference>
<evidence type="ECO:0000256" key="1">
    <source>
        <dbReference type="ARBA" id="ARBA00010164"/>
    </source>
</evidence>
<reference evidence="6" key="1">
    <citation type="journal article" date="2021" name="PeerJ">
        <title>Extensive microbial diversity within the chicken gut microbiome revealed by metagenomics and culture.</title>
        <authorList>
            <person name="Gilroy R."/>
            <person name="Ravi A."/>
            <person name="Getino M."/>
            <person name="Pursley I."/>
            <person name="Horton D.L."/>
            <person name="Alikhan N.F."/>
            <person name="Baker D."/>
            <person name="Gharbi K."/>
            <person name="Hall N."/>
            <person name="Watson M."/>
            <person name="Adriaenssens E.M."/>
            <person name="Foster-Nyarko E."/>
            <person name="Jarju S."/>
            <person name="Secka A."/>
            <person name="Antonio M."/>
            <person name="Oren A."/>
            <person name="Chaudhuri R.R."/>
            <person name="La Ragione R."/>
            <person name="Hildebrand F."/>
            <person name="Pallen M.J."/>
        </authorList>
    </citation>
    <scope>NUCLEOTIDE SEQUENCE</scope>
    <source>
        <strain evidence="6">ChiHjej13B12-9602</strain>
    </source>
</reference>
<sequence>MGSNLRVFRLEYRDLLTVGTISTATMTFRYDDGYLSSARATPLSLSLPLSNRPYELSVFQPYFEGLLPEGEARRALAGELRLPEQDWLSLLAACGRDCIGDVVIRDEGDRDPFEEHGYNAITHNDLIEMFLDRPSRALENATMRLSLAGAQDKTGLAHQPEAPMTEGWLQPKGTAATTHILKPSPLRDIPEIEYLCMSAANGCGIRAANVSLLDLGQPILAVERFDRSISPDSADLHVTRLHQEDLAQAFGITPGSKNAELEGGSIRSIAHFLRSQASTPALDILHFAQMLCFSYLIGDCDAHLKNYSLMYGTGRHPRRTALSLAPAYDLVCTTYFPRYSRDMAMSLGGSRNIDEVAPSTFSALARELGITEAALKRLASPLAERIEVAIRAAGDGSMGPVLESTPYIANALIEDIAPRREILRTFCQ</sequence>